<dbReference type="STRING" id="1640674.SAMN05216323_100862"/>
<dbReference type="RefSeq" id="WP_092435938.1">
    <property type="nucleotide sequence ID" value="NZ_FMYP01000008.1"/>
</dbReference>
<dbReference type="EMBL" id="FMYP01000008">
    <property type="protein sequence ID" value="SDB90919.1"/>
    <property type="molecule type" value="Genomic_DNA"/>
</dbReference>
<sequence>MGGTTSTVLSSRLVSLRNGRYDNVPIEVVTSFKKKVDVEKFYDIDRYRPRYENFNDKPQLIMTSDY</sequence>
<dbReference type="AlphaFoldDB" id="A0A1G6H9E7"/>
<dbReference type="Proteomes" id="UP000199452">
    <property type="component" value="Unassembled WGS sequence"/>
</dbReference>
<accession>A0A1G6H9E7</accession>
<organism evidence="1 2">
    <name type="scientific">Williamwhitmania taraxaci</name>
    <dbReference type="NCBI Taxonomy" id="1640674"/>
    <lineage>
        <taxon>Bacteria</taxon>
        <taxon>Pseudomonadati</taxon>
        <taxon>Bacteroidota</taxon>
        <taxon>Bacteroidia</taxon>
        <taxon>Bacteroidales</taxon>
        <taxon>Williamwhitmaniaceae</taxon>
        <taxon>Williamwhitmania</taxon>
    </lineage>
</organism>
<dbReference type="GO" id="GO:0016301">
    <property type="term" value="F:kinase activity"/>
    <property type="evidence" value="ECO:0007669"/>
    <property type="project" value="UniProtKB-KW"/>
</dbReference>
<keyword evidence="2" id="KW-1185">Reference proteome</keyword>
<proteinExistence type="predicted"/>
<evidence type="ECO:0000313" key="1">
    <source>
        <dbReference type="EMBL" id="SDB90919.1"/>
    </source>
</evidence>
<keyword evidence="1" id="KW-0418">Kinase</keyword>
<evidence type="ECO:0000313" key="2">
    <source>
        <dbReference type="Proteomes" id="UP000199452"/>
    </source>
</evidence>
<gene>
    <name evidence="1" type="ORF">SAMN05216323_100862</name>
</gene>
<keyword evidence="1" id="KW-0808">Transferase</keyword>
<protein>
    <submittedName>
        <fullName evidence="1">6-phosphofructokinase 1</fullName>
    </submittedName>
</protein>
<reference evidence="1 2" key="1">
    <citation type="submission" date="2016-09" db="EMBL/GenBank/DDBJ databases">
        <authorList>
            <person name="Capua I."/>
            <person name="De Benedictis P."/>
            <person name="Joannis T."/>
            <person name="Lombin L.H."/>
            <person name="Cattoli G."/>
        </authorList>
    </citation>
    <scope>NUCLEOTIDE SEQUENCE [LARGE SCALE GENOMIC DNA]</scope>
    <source>
        <strain evidence="1 2">A7P-90m</strain>
    </source>
</reference>
<name>A0A1G6H9E7_9BACT</name>